<dbReference type="EMBL" id="RDQH01000333">
    <property type="protein sequence ID" value="RXH93952.1"/>
    <property type="molecule type" value="Genomic_DNA"/>
</dbReference>
<name>A0A498JJY9_MALDO</name>
<evidence type="ECO:0000313" key="1">
    <source>
        <dbReference type="EMBL" id="RXH93952.1"/>
    </source>
</evidence>
<dbReference type="STRING" id="3750.A0A498JJY9"/>
<reference evidence="1 2" key="1">
    <citation type="submission" date="2018-10" db="EMBL/GenBank/DDBJ databases">
        <title>A high-quality apple genome assembly.</title>
        <authorList>
            <person name="Hu J."/>
        </authorList>
    </citation>
    <scope>NUCLEOTIDE SEQUENCE [LARGE SCALE GENOMIC DNA]</scope>
    <source>
        <strain evidence="2">cv. HFTH1</strain>
        <tissue evidence="1">Young leaf</tissue>
    </source>
</reference>
<dbReference type="Proteomes" id="UP000290289">
    <property type="component" value="Chromosome 7"/>
</dbReference>
<proteinExistence type="predicted"/>
<gene>
    <name evidence="1" type="ORF">DVH24_016019</name>
</gene>
<dbReference type="AlphaFoldDB" id="A0A498JJY9"/>
<comment type="caution">
    <text evidence="1">The sequence shown here is derived from an EMBL/GenBank/DDBJ whole genome shotgun (WGS) entry which is preliminary data.</text>
</comment>
<keyword evidence="2" id="KW-1185">Reference proteome</keyword>
<dbReference type="InterPro" id="IPR029052">
    <property type="entry name" value="Metallo-depent_PP-like"/>
</dbReference>
<evidence type="ECO:0000313" key="2">
    <source>
        <dbReference type="Proteomes" id="UP000290289"/>
    </source>
</evidence>
<accession>A0A498JJY9</accession>
<organism evidence="1 2">
    <name type="scientific">Malus domestica</name>
    <name type="common">Apple</name>
    <name type="synonym">Pyrus malus</name>
    <dbReference type="NCBI Taxonomy" id="3750"/>
    <lineage>
        <taxon>Eukaryota</taxon>
        <taxon>Viridiplantae</taxon>
        <taxon>Streptophyta</taxon>
        <taxon>Embryophyta</taxon>
        <taxon>Tracheophyta</taxon>
        <taxon>Spermatophyta</taxon>
        <taxon>Magnoliopsida</taxon>
        <taxon>eudicotyledons</taxon>
        <taxon>Gunneridae</taxon>
        <taxon>Pentapetalae</taxon>
        <taxon>rosids</taxon>
        <taxon>fabids</taxon>
        <taxon>Rosales</taxon>
        <taxon>Rosaceae</taxon>
        <taxon>Amygdaloideae</taxon>
        <taxon>Maleae</taxon>
        <taxon>Malus</taxon>
    </lineage>
</organism>
<dbReference type="SUPFAM" id="SSF56300">
    <property type="entry name" value="Metallo-dependent phosphatases"/>
    <property type="match status" value="1"/>
</dbReference>
<dbReference type="Gene3D" id="3.60.21.10">
    <property type="match status" value="1"/>
</dbReference>
<dbReference type="PANTHER" id="PTHR45778:SF3">
    <property type="entry name" value="PURPLE ACID PHOSPHATASE"/>
    <property type="match status" value="1"/>
</dbReference>
<protein>
    <submittedName>
        <fullName evidence="1">Uncharacterized protein</fullName>
    </submittedName>
</protein>
<dbReference type="PANTHER" id="PTHR45778">
    <property type="entry name" value="PURPLE ACID PHOSPHATASE-RELATED"/>
    <property type="match status" value="1"/>
</dbReference>
<sequence length="331" mass="37370">MTQNRAQWRSALPSPAKDFGWHDPEFIHTGLSLHLVSLTDTEAIQLVGVIKSNSELHQQKDLMNSNFLHLATWERLLVIFGRCITFRDYIDTGSVYILPDSGGESGVPYETYFPMPTSAKEKPWYSIEQASVHITVTSTEHDWSTNSEQYQWMRKDIASVDQSKTPWLIFMGGLQFYVVFIPPSHPPPSNNLSSLMSSSSETYVAAEAMVFPPPCPNVGSPSRCLCFCNHNSLRQKRHHGLPVWPVFGMLPCLWHYSKPTHMSCSTKFFAAKMERLDSRALGLAASLASSIATLVTWSTFSRPSSPFSLKALISKTLSRSSRGWHIQRRQR</sequence>